<dbReference type="EMBL" id="BIFS01000001">
    <property type="protein sequence ID" value="GCE16435.1"/>
    <property type="molecule type" value="Genomic_DNA"/>
</dbReference>
<dbReference type="OrthoDB" id="5505402at2"/>
<keyword evidence="5" id="KW-1185">Reference proteome</keyword>
<proteinExistence type="predicted"/>
<reference evidence="5" key="1">
    <citation type="submission" date="2018-12" db="EMBL/GenBank/DDBJ databases">
        <title>Tengunoibacter tsumagoiensis gen. nov., sp. nov., Dictyobacter kobayashii sp. nov., D. alpinus sp. nov., and D. joshuensis sp. nov. and description of Dictyobacteraceae fam. nov. within the order Ktedonobacterales isolated from Tengu-no-mugimeshi.</title>
        <authorList>
            <person name="Wang C.M."/>
            <person name="Zheng Y."/>
            <person name="Sakai Y."/>
            <person name="Toyoda A."/>
            <person name="Minakuchi Y."/>
            <person name="Abe K."/>
            <person name="Yokota A."/>
            <person name="Yabe S."/>
        </authorList>
    </citation>
    <scope>NUCLEOTIDE SEQUENCE [LARGE SCALE GENOMIC DNA]</scope>
    <source>
        <strain evidence="5">Uno11</strain>
    </source>
</reference>
<accession>A0A402ABG2</accession>
<evidence type="ECO:0000259" key="3">
    <source>
        <dbReference type="Pfam" id="PF23477"/>
    </source>
</evidence>
<name>A0A402ABG2_9CHLR</name>
<dbReference type="RefSeq" id="WP_126548335.1">
    <property type="nucleotide sequence ID" value="NZ_BIFS01000001.1"/>
</dbReference>
<dbReference type="Pfam" id="PF13451">
    <property type="entry name" value="zf_Tbcl"/>
    <property type="match status" value="1"/>
</dbReference>
<dbReference type="AlphaFoldDB" id="A0A402ABG2"/>
<protein>
    <submittedName>
        <fullName evidence="4">Zinc-binding protein</fullName>
    </submittedName>
</protein>
<dbReference type="Pfam" id="PF23477">
    <property type="entry name" value="zf_Tbcl_2"/>
    <property type="match status" value="1"/>
</dbReference>
<evidence type="ECO:0000256" key="1">
    <source>
        <dbReference type="SAM" id="MobiDB-lite"/>
    </source>
</evidence>
<dbReference type="InterPro" id="IPR025306">
    <property type="entry name" value="Zn-bnd_dom_prob"/>
</dbReference>
<dbReference type="Proteomes" id="UP000287188">
    <property type="component" value="Unassembled WGS sequence"/>
</dbReference>
<feature type="domain" description="CxxC-x17-CxxC" evidence="3">
    <location>
        <begin position="74"/>
        <end position="110"/>
    </location>
</feature>
<feature type="compositionally biased region" description="Gly residues" evidence="1">
    <location>
        <begin position="53"/>
        <end position="69"/>
    </location>
</feature>
<organism evidence="4 5">
    <name type="scientific">Dictyobacter kobayashii</name>
    <dbReference type="NCBI Taxonomy" id="2014872"/>
    <lineage>
        <taxon>Bacteria</taxon>
        <taxon>Bacillati</taxon>
        <taxon>Chloroflexota</taxon>
        <taxon>Ktedonobacteria</taxon>
        <taxon>Ktedonobacterales</taxon>
        <taxon>Dictyobacteraceae</taxon>
        <taxon>Dictyobacter</taxon>
    </lineage>
</organism>
<feature type="region of interest" description="Disordered" evidence="1">
    <location>
        <begin position="33"/>
        <end position="71"/>
    </location>
</feature>
<dbReference type="InterPro" id="IPR026363">
    <property type="entry name" value="CxxC-x17-CxxC_dom"/>
</dbReference>
<comment type="caution">
    <text evidence="4">The sequence shown here is derived from an EMBL/GenBank/DDBJ whole genome shotgun (WGS) entry which is preliminary data.</text>
</comment>
<sequence>MSYTDQTLYCRDCNQEFTFTAGEQEFYASRGLTNSPSRCPSCRAARKQQAGGQSRGGYGRGGNGGGGGYRSEPRQMYTAICASCGNEAQVPFQPREDRPVYCSDCFQSQRDSRSSDRRSRW</sequence>
<evidence type="ECO:0000313" key="4">
    <source>
        <dbReference type="EMBL" id="GCE16435.1"/>
    </source>
</evidence>
<evidence type="ECO:0000313" key="5">
    <source>
        <dbReference type="Proteomes" id="UP000287188"/>
    </source>
</evidence>
<feature type="domain" description="Probable zinc-binding" evidence="2">
    <location>
        <begin position="5"/>
        <end position="49"/>
    </location>
</feature>
<gene>
    <name evidence="4" type="ORF">KDK_02350</name>
</gene>
<evidence type="ECO:0000259" key="2">
    <source>
        <dbReference type="Pfam" id="PF13451"/>
    </source>
</evidence>
<dbReference type="NCBIfam" id="TIGR04272">
    <property type="entry name" value="cxxc_cxxc_Mbark"/>
    <property type="match status" value="1"/>
</dbReference>